<name>A0A2P2P0Z7_RHIMU</name>
<dbReference type="EMBL" id="GGEC01067924">
    <property type="protein sequence ID" value="MBX48408.1"/>
    <property type="molecule type" value="Transcribed_RNA"/>
</dbReference>
<dbReference type="AlphaFoldDB" id="A0A2P2P0Z7"/>
<evidence type="ECO:0000313" key="1">
    <source>
        <dbReference type="EMBL" id="MBX48408.1"/>
    </source>
</evidence>
<protein>
    <submittedName>
        <fullName evidence="1">Uncharacterized protein</fullName>
    </submittedName>
</protein>
<sequence length="30" mass="3378">MLDKLVRDLTLDCCKKDLSHIVNCMSNGIV</sequence>
<accession>A0A2P2P0Z7</accession>
<organism evidence="1">
    <name type="scientific">Rhizophora mucronata</name>
    <name type="common">Asiatic mangrove</name>
    <dbReference type="NCBI Taxonomy" id="61149"/>
    <lineage>
        <taxon>Eukaryota</taxon>
        <taxon>Viridiplantae</taxon>
        <taxon>Streptophyta</taxon>
        <taxon>Embryophyta</taxon>
        <taxon>Tracheophyta</taxon>
        <taxon>Spermatophyta</taxon>
        <taxon>Magnoliopsida</taxon>
        <taxon>eudicotyledons</taxon>
        <taxon>Gunneridae</taxon>
        <taxon>Pentapetalae</taxon>
        <taxon>rosids</taxon>
        <taxon>fabids</taxon>
        <taxon>Malpighiales</taxon>
        <taxon>Rhizophoraceae</taxon>
        <taxon>Rhizophora</taxon>
    </lineage>
</organism>
<proteinExistence type="predicted"/>
<reference evidence="1" key="1">
    <citation type="submission" date="2018-02" db="EMBL/GenBank/DDBJ databases">
        <title>Rhizophora mucronata_Transcriptome.</title>
        <authorList>
            <person name="Meera S.P."/>
            <person name="Sreeshan A."/>
            <person name="Augustine A."/>
        </authorList>
    </citation>
    <scope>NUCLEOTIDE SEQUENCE</scope>
    <source>
        <tissue evidence="1">Leaf</tissue>
    </source>
</reference>